<evidence type="ECO:0000256" key="1">
    <source>
        <dbReference type="SAM" id="MobiDB-lite"/>
    </source>
</evidence>
<gene>
    <name evidence="2" type="ORF">J2X12_004235</name>
</gene>
<dbReference type="AlphaFoldDB" id="A0AAW8NH14"/>
<feature type="region of interest" description="Disordered" evidence="1">
    <location>
        <begin position="207"/>
        <end position="236"/>
    </location>
</feature>
<feature type="compositionally biased region" description="Low complexity" evidence="1">
    <location>
        <begin position="217"/>
        <end position="227"/>
    </location>
</feature>
<dbReference type="EMBL" id="JAVDWN010000030">
    <property type="protein sequence ID" value="MDR7166181.1"/>
    <property type="molecule type" value="Genomic_DNA"/>
</dbReference>
<proteinExistence type="predicted"/>
<organism evidence="2 3">
    <name type="scientific">Pseudarthrobacter oxydans</name>
    <name type="common">Arthrobacter oxydans</name>
    <dbReference type="NCBI Taxonomy" id="1671"/>
    <lineage>
        <taxon>Bacteria</taxon>
        <taxon>Bacillati</taxon>
        <taxon>Actinomycetota</taxon>
        <taxon>Actinomycetes</taxon>
        <taxon>Micrococcales</taxon>
        <taxon>Micrococcaceae</taxon>
        <taxon>Pseudarthrobacter</taxon>
    </lineage>
</organism>
<protein>
    <submittedName>
        <fullName evidence="2">Uncharacterized protein</fullName>
    </submittedName>
</protein>
<feature type="region of interest" description="Disordered" evidence="1">
    <location>
        <begin position="1"/>
        <end position="20"/>
    </location>
</feature>
<sequence length="236" mass="25194">MLTEHNQPGEPIPHVGTSTYLQPTASHPAHILLELEVEKNFNPANLARQRAAEERLIGGTDQVCGSIDNVATRHLQELTGTKARIVDEGYALTIEMDTSVTPEYPQHDNSLGAGKHAGPALTAGQELALPELARSIEAALPPLERHKAETLALMAAKEIPPTADVIRSIDRVTLAEVIDHHERRMGIDEVPVPAPIRLAGLSFPQHPGASLHNAETAPAASAGAAGSHRTSPDLER</sequence>
<dbReference type="RefSeq" id="WP_139027781.1">
    <property type="nucleotide sequence ID" value="NZ_JAVDWN010000030.1"/>
</dbReference>
<dbReference type="Proteomes" id="UP001262032">
    <property type="component" value="Unassembled WGS sequence"/>
</dbReference>
<evidence type="ECO:0000313" key="3">
    <source>
        <dbReference type="Proteomes" id="UP001262032"/>
    </source>
</evidence>
<accession>A0AAW8NH14</accession>
<evidence type="ECO:0000313" key="2">
    <source>
        <dbReference type="EMBL" id="MDR7166181.1"/>
    </source>
</evidence>
<reference evidence="2" key="1">
    <citation type="submission" date="2023-07" db="EMBL/GenBank/DDBJ databases">
        <title>Sorghum-associated microbial communities from plants grown in Nebraska, USA.</title>
        <authorList>
            <person name="Schachtman D."/>
        </authorList>
    </citation>
    <scope>NUCLEOTIDE SEQUENCE</scope>
    <source>
        <strain evidence="2">BE261</strain>
    </source>
</reference>
<comment type="caution">
    <text evidence="2">The sequence shown here is derived from an EMBL/GenBank/DDBJ whole genome shotgun (WGS) entry which is preliminary data.</text>
</comment>
<name>A0AAW8NH14_PSEOX</name>